<dbReference type="PANTHER" id="PTHR37530">
    <property type="entry name" value="OUTER MEMBRANE PROTEIN SLP"/>
    <property type="match status" value="1"/>
</dbReference>
<name>A0A5J4L277_9ZZZZ</name>
<dbReference type="GO" id="GO:0019867">
    <property type="term" value="C:outer membrane"/>
    <property type="evidence" value="ECO:0007669"/>
    <property type="project" value="InterPro"/>
</dbReference>
<dbReference type="PANTHER" id="PTHR37530:SF1">
    <property type="entry name" value="OUTER MEMBRANE PROTEIN SLP"/>
    <property type="match status" value="1"/>
</dbReference>
<reference evidence="1" key="1">
    <citation type="submission" date="2019-10" db="EMBL/GenBank/DDBJ databases">
        <title>Metagenomic sequencing of thiosulfate-disproportionating enrichment culture.</title>
        <authorList>
            <person name="Umezawa K."/>
            <person name="Kojima H."/>
            <person name="Fukui M."/>
        </authorList>
    </citation>
    <scope>NUCLEOTIDE SEQUENCE</scope>
    <source>
        <strain evidence="1">45J</strain>
    </source>
</reference>
<evidence type="ECO:0008006" key="2">
    <source>
        <dbReference type="Google" id="ProtNLM"/>
    </source>
</evidence>
<gene>
    <name evidence="1" type="ORF">A45J_0586</name>
</gene>
<dbReference type="PROSITE" id="PS51257">
    <property type="entry name" value="PROKAR_LIPOPROTEIN"/>
    <property type="match status" value="1"/>
</dbReference>
<dbReference type="PIRSF" id="PIRSF004982">
    <property type="entry name" value="SlP"/>
    <property type="match status" value="1"/>
</dbReference>
<dbReference type="InterPro" id="IPR004658">
    <property type="entry name" value="OMP_Slp"/>
</dbReference>
<dbReference type="Pfam" id="PF03843">
    <property type="entry name" value="Slp"/>
    <property type="match status" value="1"/>
</dbReference>
<organism evidence="1">
    <name type="scientific">hot springs metagenome</name>
    <dbReference type="NCBI Taxonomy" id="433727"/>
    <lineage>
        <taxon>unclassified sequences</taxon>
        <taxon>metagenomes</taxon>
        <taxon>ecological metagenomes</taxon>
    </lineage>
</organism>
<dbReference type="AlphaFoldDB" id="A0A5J4L277"/>
<evidence type="ECO:0000313" key="1">
    <source>
        <dbReference type="EMBL" id="GER92857.1"/>
    </source>
</evidence>
<sequence length="161" mass="18333">MERFVFVSLIFSIVLFGCAHVVSKEIRDMAEKEIALSDIMKAPDTYKGKVIILGGVIVSSMNAKEGTYIEVIQKPLDYRGRPENTDVSYGRFIIIYEGYLDTAIYSQGREVTVAGEVMGKMERPLGQIKYQYLLIKSKELHLFEQHYGVPIKFGIGIWHTF</sequence>
<dbReference type="EMBL" id="BLAB01000001">
    <property type="protein sequence ID" value="GER92857.1"/>
    <property type="molecule type" value="Genomic_DNA"/>
</dbReference>
<protein>
    <recommendedName>
        <fullName evidence="2">Starvation-inducible protein</fullName>
    </recommendedName>
</protein>
<accession>A0A5J4L277</accession>
<proteinExistence type="predicted"/>
<comment type="caution">
    <text evidence="1">The sequence shown here is derived from an EMBL/GenBank/DDBJ whole genome shotgun (WGS) entry which is preliminary data.</text>
</comment>